<proteinExistence type="predicted"/>
<dbReference type="Proteomes" id="UP000007490">
    <property type="component" value="Chromosome"/>
</dbReference>
<dbReference type="eggNOG" id="arCOG01396">
    <property type="taxonomic scope" value="Archaea"/>
</dbReference>
<sequence>MKIAVLAEMAPAKAFVPIIQQLDADVIGLTHGHGVEEILGNYCTEIHSIGQSRGHGAKKRSNSKIATLVMEDVWRVIKFLRGRDIDLLMTCGNAGDVRKGISAAKILRIPNLHIEQDIYNPIEMLAFSNLVTVPSPEYKEYVEARYGLKNVHSIGGYPMAVYVDSLEMEDSDSVKTKYSVDEFYLLVLGGDVKGEDVPNIIRQVESLNTNILVVPFRFSESYVKSFIKSPNLKVLEGYVELPGLMEASKGIIYGAGMGLTIEAGVLSTPAVKIAGFHRKHASVDLAHEIGIEVAEIKDIADAVLEIKTPNGRKLVDDGKTAVKNTLEIIQNFDKLKTTSSGIQSFRSIWNARSEFK</sequence>
<dbReference type="GeneID" id="10276504"/>
<dbReference type="SUPFAM" id="SSF53756">
    <property type="entry name" value="UDP-Glycosyltransferase/glycogen phosphorylase"/>
    <property type="match status" value="1"/>
</dbReference>
<evidence type="ECO:0000313" key="2">
    <source>
        <dbReference type="Proteomes" id="UP000007490"/>
    </source>
</evidence>
<keyword evidence="2" id="KW-1185">Reference proteome</keyword>
<evidence type="ECO:0000313" key="1">
    <source>
        <dbReference type="EMBL" id="ADZ08334.1"/>
    </source>
</evidence>
<dbReference type="OrthoDB" id="81356at2157"/>
<dbReference type="STRING" id="877455.Metbo_0081"/>
<dbReference type="EMBL" id="CP002551">
    <property type="protein sequence ID" value="ADZ08334.1"/>
    <property type="molecule type" value="Genomic_DNA"/>
</dbReference>
<reference evidence="2" key="1">
    <citation type="submission" date="2011-02" db="EMBL/GenBank/DDBJ databases">
        <title>Complete sequence of Methanobacterium sp. AL-21.</title>
        <authorList>
            <consortium name="US DOE Joint Genome Institute"/>
            <person name="Lucas S."/>
            <person name="Copeland A."/>
            <person name="Lapidus A."/>
            <person name="Cheng J.-F."/>
            <person name="Goodwin L."/>
            <person name="Pitluck S."/>
            <person name="Chertkov O."/>
            <person name="Detter J.C."/>
            <person name="Han C."/>
            <person name="Tapia R."/>
            <person name="Land M."/>
            <person name="Hauser L."/>
            <person name="Kyrpides N."/>
            <person name="Ivanova N."/>
            <person name="Mikhailova N."/>
            <person name="Pagani I."/>
            <person name="Cadillo-Quiroz H."/>
            <person name="Imachi H."/>
            <person name="Zinder S."/>
            <person name="Liu W."/>
            <person name="Woyke T."/>
        </authorList>
    </citation>
    <scope>NUCLEOTIDE SEQUENCE [LARGE SCALE GENOMIC DNA]</scope>
    <source>
        <strain evidence="2">AL-21</strain>
    </source>
</reference>
<dbReference type="AlphaFoldDB" id="F0T7A5"/>
<reference evidence="1 2" key="2">
    <citation type="journal article" date="2014" name="Int. J. Syst. Evol. Microbiol.">
        <title>Methanobacterium paludis sp. nov. and a novel strain of Methanobacterium lacus isolated from northern peatlands.</title>
        <authorList>
            <person name="Cadillo-Quiroz H."/>
            <person name="Brauer S.L."/>
            <person name="Goodson N."/>
            <person name="Yavitt J.B."/>
            <person name="Zinder S.H."/>
        </authorList>
    </citation>
    <scope>NUCLEOTIDE SEQUENCE [LARGE SCALE GENOMIC DNA]</scope>
    <source>
        <strain evidence="1 2">AL-21</strain>
    </source>
</reference>
<dbReference type="KEGG" id="mel:Metbo_0081"/>
<accession>F0T7A5</accession>
<dbReference type="RefSeq" id="WP_013643685.1">
    <property type="nucleotide sequence ID" value="NC_015216.1"/>
</dbReference>
<dbReference type="HOGENOM" id="CLU_039259_0_0_2"/>
<name>F0T7A5_METLA</name>
<organism evidence="1 2">
    <name type="scientific">Methanobacterium lacus (strain AL-21)</name>
    <dbReference type="NCBI Taxonomy" id="877455"/>
    <lineage>
        <taxon>Archaea</taxon>
        <taxon>Methanobacteriati</taxon>
        <taxon>Methanobacteriota</taxon>
        <taxon>Methanomada group</taxon>
        <taxon>Methanobacteria</taxon>
        <taxon>Methanobacteriales</taxon>
        <taxon>Methanobacteriaceae</taxon>
        <taxon>Methanobacterium</taxon>
    </lineage>
</organism>
<gene>
    <name evidence="1" type="ordered locus">Metbo_0081</name>
</gene>
<protein>
    <submittedName>
        <fullName evidence="1">Uncharacterized protein</fullName>
    </submittedName>
</protein>